<dbReference type="InterPro" id="IPR010982">
    <property type="entry name" value="Lambda_DNA-bd_dom_sf"/>
</dbReference>
<dbReference type="Pfam" id="PF18765">
    <property type="entry name" value="Polbeta"/>
    <property type="match status" value="1"/>
</dbReference>
<comment type="caution">
    <text evidence="9">The sequence shown here is derived from an EMBL/GenBank/DDBJ whole genome shotgun (WGS) entry which is preliminary data.</text>
</comment>
<evidence type="ECO:0000256" key="4">
    <source>
        <dbReference type="ARBA" id="ARBA00022723"/>
    </source>
</evidence>
<protein>
    <submittedName>
        <fullName evidence="9">Nucleotidyltransferase family protein</fullName>
    </submittedName>
</protein>
<dbReference type="GO" id="GO:0016779">
    <property type="term" value="F:nucleotidyltransferase activity"/>
    <property type="evidence" value="ECO:0007669"/>
    <property type="project" value="UniProtKB-KW"/>
</dbReference>
<organism evidence="9 10">
    <name type="scientific">Bifidobacterium oedipodis</name>
    <dbReference type="NCBI Taxonomy" id="2675322"/>
    <lineage>
        <taxon>Bacteria</taxon>
        <taxon>Bacillati</taxon>
        <taxon>Actinomycetota</taxon>
        <taxon>Actinomycetes</taxon>
        <taxon>Bifidobacteriales</taxon>
        <taxon>Bifidobacteriaceae</taxon>
        <taxon>Bifidobacterium</taxon>
    </lineage>
</organism>
<evidence type="ECO:0000259" key="8">
    <source>
        <dbReference type="SMART" id="SM00530"/>
    </source>
</evidence>
<dbReference type="RefSeq" id="WP_169172392.1">
    <property type="nucleotide sequence ID" value="NZ_JAAIII010000004.1"/>
</dbReference>
<evidence type="ECO:0000313" key="10">
    <source>
        <dbReference type="Proteomes" id="UP000532194"/>
    </source>
</evidence>
<dbReference type="AlphaFoldDB" id="A0A7Y0EQ75"/>
<feature type="domain" description="HTH cro/C1-type" evidence="8">
    <location>
        <begin position="6"/>
        <end position="55"/>
    </location>
</feature>
<keyword evidence="4" id="KW-0479">Metal-binding</keyword>
<evidence type="ECO:0000256" key="6">
    <source>
        <dbReference type="ARBA" id="ARBA00022840"/>
    </source>
</evidence>
<proteinExistence type="predicted"/>
<evidence type="ECO:0000256" key="2">
    <source>
        <dbReference type="ARBA" id="ARBA00022679"/>
    </source>
</evidence>
<evidence type="ECO:0000256" key="3">
    <source>
        <dbReference type="ARBA" id="ARBA00022695"/>
    </source>
</evidence>
<reference evidence="9 10" key="1">
    <citation type="submission" date="2020-02" db="EMBL/GenBank/DDBJ databases">
        <title>Characterization of phylogenetic diversity of novel bifidobacterial species isolated in Czech ZOOs.</title>
        <authorList>
            <person name="Lugli G.A."/>
            <person name="Vera N.B."/>
            <person name="Ventura M."/>
        </authorList>
    </citation>
    <scope>NUCLEOTIDE SEQUENCE [LARGE SCALE GENOMIC DNA]</scope>
    <source>
        <strain evidence="9 10">DSM 109957</strain>
    </source>
</reference>
<keyword evidence="3" id="KW-0548">Nucleotidyltransferase</keyword>
<keyword evidence="6" id="KW-0067">ATP-binding</keyword>
<name>A0A7Y0EQ75_9BIFI</name>
<dbReference type="GO" id="GO:0005524">
    <property type="term" value="F:ATP binding"/>
    <property type="evidence" value="ECO:0007669"/>
    <property type="project" value="UniProtKB-KW"/>
</dbReference>
<dbReference type="PANTHER" id="PTHR33571">
    <property type="entry name" value="SSL8005 PROTEIN"/>
    <property type="match status" value="1"/>
</dbReference>
<dbReference type="InterPro" id="IPR041633">
    <property type="entry name" value="Polbeta"/>
</dbReference>
<dbReference type="InterPro" id="IPR043519">
    <property type="entry name" value="NT_sf"/>
</dbReference>
<dbReference type="EMBL" id="JAAIII010000004">
    <property type="protein sequence ID" value="NMM94372.1"/>
    <property type="molecule type" value="Genomic_DNA"/>
</dbReference>
<dbReference type="InterPro" id="IPR001387">
    <property type="entry name" value="Cro/C1-type_HTH"/>
</dbReference>
<keyword evidence="7" id="KW-0460">Magnesium</keyword>
<evidence type="ECO:0000313" key="9">
    <source>
        <dbReference type="EMBL" id="NMM94372.1"/>
    </source>
</evidence>
<dbReference type="Gene3D" id="3.30.460.10">
    <property type="entry name" value="Beta Polymerase, domain 2"/>
    <property type="match status" value="1"/>
</dbReference>
<keyword evidence="10" id="KW-1185">Reference proteome</keyword>
<dbReference type="GO" id="GO:0046872">
    <property type="term" value="F:metal ion binding"/>
    <property type="evidence" value="ECO:0007669"/>
    <property type="project" value="UniProtKB-KW"/>
</dbReference>
<keyword evidence="2 9" id="KW-0808">Transferase</keyword>
<dbReference type="PANTHER" id="PTHR33571:SF12">
    <property type="entry name" value="BSL3053 PROTEIN"/>
    <property type="match status" value="1"/>
</dbReference>
<dbReference type="Proteomes" id="UP000532194">
    <property type="component" value="Unassembled WGS sequence"/>
</dbReference>
<evidence type="ECO:0000256" key="1">
    <source>
        <dbReference type="ARBA" id="ARBA00001946"/>
    </source>
</evidence>
<dbReference type="CDD" id="cd00093">
    <property type="entry name" value="HTH_XRE"/>
    <property type="match status" value="1"/>
</dbReference>
<dbReference type="Gene3D" id="1.10.260.40">
    <property type="entry name" value="lambda repressor-like DNA-binding domains"/>
    <property type="match status" value="1"/>
</dbReference>
<dbReference type="CDD" id="cd05403">
    <property type="entry name" value="NT_KNTase_like"/>
    <property type="match status" value="1"/>
</dbReference>
<dbReference type="SUPFAM" id="SSF47413">
    <property type="entry name" value="lambda repressor-like DNA-binding domains"/>
    <property type="match status" value="1"/>
</dbReference>
<keyword evidence="5" id="KW-0547">Nucleotide-binding</keyword>
<evidence type="ECO:0000256" key="7">
    <source>
        <dbReference type="ARBA" id="ARBA00022842"/>
    </source>
</evidence>
<sequence length="165" mass="18498">MESIAALNARRTTLDFTQSSVADAMGVSAPVLSRAIRGNPTQEFLDRYSDALDELSRQTTPQQIADIARPIAAKHFVDELYLFGSMARGEGTAHSDVDFIYHFSPEANPLIDSWALRDDLEQAFGRNIDLVRKDYFTTPLGDRIAETQRILFVNSVTSKPMFRII</sequence>
<gene>
    <name evidence="9" type="ORF">G1C95_1559</name>
</gene>
<dbReference type="SUPFAM" id="SSF81301">
    <property type="entry name" value="Nucleotidyltransferase"/>
    <property type="match status" value="1"/>
</dbReference>
<dbReference type="SMART" id="SM00530">
    <property type="entry name" value="HTH_XRE"/>
    <property type="match status" value="1"/>
</dbReference>
<dbReference type="InterPro" id="IPR052038">
    <property type="entry name" value="Type-VII_TA_antitoxin"/>
</dbReference>
<comment type="cofactor">
    <cofactor evidence="1">
        <name>Mg(2+)</name>
        <dbReference type="ChEBI" id="CHEBI:18420"/>
    </cofactor>
</comment>
<evidence type="ECO:0000256" key="5">
    <source>
        <dbReference type="ARBA" id="ARBA00022741"/>
    </source>
</evidence>
<accession>A0A7Y0EQ75</accession>
<dbReference type="GO" id="GO:0003677">
    <property type="term" value="F:DNA binding"/>
    <property type="evidence" value="ECO:0007669"/>
    <property type="project" value="InterPro"/>
</dbReference>
<dbReference type="Pfam" id="PF01381">
    <property type="entry name" value="HTH_3"/>
    <property type="match status" value="1"/>
</dbReference>